<protein>
    <recommendedName>
        <fullName evidence="3">HTH arsR-type domain-containing protein</fullName>
    </recommendedName>
</protein>
<dbReference type="InterPro" id="IPR036388">
    <property type="entry name" value="WH-like_DNA-bd_sf"/>
</dbReference>
<sequence length="86" mass="10471">MPINFRSKLHLKLLGYYFSNPNAEYYVRELARTLSFNGTYISRELRIFTRHGIFISSERNRQKYYRLNQKYPLYNEIKVIIKSIKS</sequence>
<dbReference type="Proteomes" id="UP000176287">
    <property type="component" value="Unassembled WGS sequence"/>
</dbReference>
<dbReference type="SUPFAM" id="SSF46785">
    <property type="entry name" value="Winged helix' DNA-binding domain"/>
    <property type="match status" value="1"/>
</dbReference>
<dbReference type="EMBL" id="MHKZ01000027">
    <property type="protein sequence ID" value="OGZ00195.1"/>
    <property type="molecule type" value="Genomic_DNA"/>
</dbReference>
<reference evidence="1 2" key="1">
    <citation type="journal article" date="2016" name="Nat. Commun.">
        <title>Thousands of microbial genomes shed light on interconnected biogeochemical processes in an aquifer system.</title>
        <authorList>
            <person name="Anantharaman K."/>
            <person name="Brown C.T."/>
            <person name="Hug L.A."/>
            <person name="Sharon I."/>
            <person name="Castelle C.J."/>
            <person name="Probst A.J."/>
            <person name="Thomas B.C."/>
            <person name="Singh A."/>
            <person name="Wilkins M.J."/>
            <person name="Karaoz U."/>
            <person name="Brodie E.L."/>
            <person name="Williams K.H."/>
            <person name="Hubbard S.S."/>
            <person name="Banfield J.F."/>
        </authorList>
    </citation>
    <scope>NUCLEOTIDE SEQUENCE [LARGE SCALE GENOMIC DNA]</scope>
</reference>
<name>A0A1G2CFN5_9BACT</name>
<evidence type="ECO:0000313" key="2">
    <source>
        <dbReference type="Proteomes" id="UP000176287"/>
    </source>
</evidence>
<dbReference type="AlphaFoldDB" id="A0A1G2CFN5"/>
<accession>A0A1G2CFN5</accession>
<evidence type="ECO:0000313" key="1">
    <source>
        <dbReference type="EMBL" id="OGZ00195.1"/>
    </source>
</evidence>
<proteinExistence type="predicted"/>
<evidence type="ECO:0008006" key="3">
    <source>
        <dbReference type="Google" id="ProtNLM"/>
    </source>
</evidence>
<organism evidence="1 2">
    <name type="scientific">Candidatus Liptonbacteria bacterium RIFCSPLOWO2_01_FULL_45_15</name>
    <dbReference type="NCBI Taxonomy" id="1798649"/>
    <lineage>
        <taxon>Bacteria</taxon>
        <taxon>Candidatus Liptoniibacteriota</taxon>
    </lineage>
</organism>
<dbReference type="Gene3D" id="1.10.10.10">
    <property type="entry name" value="Winged helix-like DNA-binding domain superfamily/Winged helix DNA-binding domain"/>
    <property type="match status" value="1"/>
</dbReference>
<dbReference type="STRING" id="1798649.A3B13_01665"/>
<comment type="caution">
    <text evidence="1">The sequence shown here is derived from an EMBL/GenBank/DDBJ whole genome shotgun (WGS) entry which is preliminary data.</text>
</comment>
<dbReference type="InterPro" id="IPR036390">
    <property type="entry name" value="WH_DNA-bd_sf"/>
</dbReference>
<gene>
    <name evidence="1" type="ORF">A3B13_01665</name>
</gene>